<evidence type="ECO:0000256" key="1">
    <source>
        <dbReference type="SAM" id="Phobius"/>
    </source>
</evidence>
<accession>A0AAJ2NJZ9</accession>
<dbReference type="SMART" id="SM00278">
    <property type="entry name" value="HhH1"/>
    <property type="match status" value="2"/>
</dbReference>
<dbReference type="EMBL" id="JAWJAY010000001">
    <property type="protein sequence ID" value="MDV2883912.1"/>
    <property type="molecule type" value="Genomic_DNA"/>
</dbReference>
<reference evidence="3" key="1">
    <citation type="submission" date="2023-10" db="EMBL/GenBank/DDBJ databases">
        <title>Screening of Alkalihalophilus pseudofirmusBZ-TG-HK211 and Its Alleviation of Salt Stress on Rapeseed Growth.</title>
        <authorList>
            <person name="Zhao B."/>
            <person name="Guo T."/>
        </authorList>
    </citation>
    <scope>NUCLEOTIDE SEQUENCE</scope>
    <source>
        <strain evidence="3">BZ-TG-HK211</strain>
    </source>
</reference>
<dbReference type="GO" id="GO:0006281">
    <property type="term" value="P:DNA repair"/>
    <property type="evidence" value="ECO:0007669"/>
    <property type="project" value="InterPro"/>
</dbReference>
<feature type="domain" description="Helix-hairpin-helix DNA-binding motif class 1" evidence="2">
    <location>
        <begin position="153"/>
        <end position="172"/>
    </location>
</feature>
<dbReference type="PANTHER" id="PTHR21180">
    <property type="entry name" value="ENDONUCLEASE/EXONUCLEASE/PHOSPHATASE FAMILY DOMAIN-CONTAINING PROTEIN 1"/>
    <property type="match status" value="1"/>
</dbReference>
<name>A0AAJ2NJZ9_ALKPS</name>
<evidence type="ECO:0000313" key="4">
    <source>
        <dbReference type="Proteomes" id="UP001285636"/>
    </source>
</evidence>
<dbReference type="Pfam" id="PF10531">
    <property type="entry name" value="SLBB"/>
    <property type="match status" value="1"/>
</dbReference>
<sequence length="206" mass="22156">MIANWPKHIVAVILTGIALIVSVVLFLHFSNIGEEEIEEMNWNFAEELEEDKPEIEAAADPGVVTVDMKGAVMRPGVYQLHEGSRVFEAIESAGGLLPDAFGDGINLAQLLVDEMVIYVPYLGGEEIPLTMGAETQSSNAAGAKISLNKASQSELETLPGIGPAKAEAILSYREEQGAFQSVEELMNVSGIGPKSFEKLQELVTVQ</sequence>
<gene>
    <name evidence="3" type="ORF">RYX45_01875</name>
</gene>
<dbReference type="InterPro" id="IPR004509">
    <property type="entry name" value="Competence_ComEA_HhH"/>
</dbReference>
<organism evidence="3 4">
    <name type="scientific">Alkalihalophilus pseudofirmus</name>
    <name type="common">Bacillus pseudofirmus</name>
    <dbReference type="NCBI Taxonomy" id="79885"/>
    <lineage>
        <taxon>Bacteria</taxon>
        <taxon>Bacillati</taxon>
        <taxon>Bacillota</taxon>
        <taxon>Bacilli</taxon>
        <taxon>Bacillales</taxon>
        <taxon>Bacillaceae</taxon>
        <taxon>Alkalihalophilus</taxon>
    </lineage>
</organism>
<dbReference type="GO" id="GO:0003677">
    <property type="term" value="F:DNA binding"/>
    <property type="evidence" value="ECO:0007669"/>
    <property type="project" value="InterPro"/>
</dbReference>
<dbReference type="InterPro" id="IPR003583">
    <property type="entry name" value="Hlx-hairpin-Hlx_DNA-bd_motif"/>
</dbReference>
<keyword evidence="1" id="KW-1133">Transmembrane helix</keyword>
<dbReference type="RefSeq" id="WP_289236093.1">
    <property type="nucleotide sequence ID" value="NZ_CP117835.1"/>
</dbReference>
<comment type="caution">
    <text evidence="3">The sequence shown here is derived from an EMBL/GenBank/DDBJ whole genome shotgun (WGS) entry which is preliminary data.</text>
</comment>
<dbReference type="GO" id="GO:0015628">
    <property type="term" value="P:protein secretion by the type II secretion system"/>
    <property type="evidence" value="ECO:0007669"/>
    <property type="project" value="TreeGrafter"/>
</dbReference>
<dbReference type="NCBIfam" id="TIGR00426">
    <property type="entry name" value="competence protein ComEA helix-hairpin-helix repeat region"/>
    <property type="match status" value="1"/>
</dbReference>
<dbReference type="Gene3D" id="1.10.150.310">
    <property type="entry name" value="Tex RuvX-like domain-like"/>
    <property type="match status" value="1"/>
</dbReference>
<feature type="transmembrane region" description="Helical" evidence="1">
    <location>
        <begin position="9"/>
        <end position="29"/>
    </location>
</feature>
<dbReference type="Gene3D" id="3.10.560.10">
    <property type="entry name" value="Outer membrane lipoprotein wza domain like"/>
    <property type="match status" value="1"/>
</dbReference>
<dbReference type="AlphaFoldDB" id="A0AAJ2NJZ9"/>
<protein>
    <submittedName>
        <fullName evidence="3">Helix-hairpin-helix domain-containing protein</fullName>
    </submittedName>
</protein>
<dbReference type="InterPro" id="IPR019554">
    <property type="entry name" value="Soluble_ligand-bd"/>
</dbReference>
<dbReference type="Proteomes" id="UP001285636">
    <property type="component" value="Unassembled WGS sequence"/>
</dbReference>
<feature type="domain" description="Helix-hairpin-helix DNA-binding motif class 1" evidence="2">
    <location>
        <begin position="183"/>
        <end position="202"/>
    </location>
</feature>
<dbReference type="GO" id="GO:0015627">
    <property type="term" value="C:type II protein secretion system complex"/>
    <property type="evidence" value="ECO:0007669"/>
    <property type="project" value="TreeGrafter"/>
</dbReference>
<keyword evidence="1" id="KW-0472">Membrane</keyword>
<evidence type="ECO:0000313" key="3">
    <source>
        <dbReference type="EMBL" id="MDV2883912.1"/>
    </source>
</evidence>
<dbReference type="SUPFAM" id="SSF47781">
    <property type="entry name" value="RuvA domain 2-like"/>
    <property type="match status" value="1"/>
</dbReference>
<proteinExistence type="predicted"/>
<dbReference type="Pfam" id="PF12836">
    <property type="entry name" value="HHH_3"/>
    <property type="match status" value="1"/>
</dbReference>
<keyword evidence="1" id="KW-0812">Transmembrane</keyword>
<evidence type="ECO:0000259" key="2">
    <source>
        <dbReference type="SMART" id="SM00278"/>
    </source>
</evidence>
<dbReference type="InterPro" id="IPR010994">
    <property type="entry name" value="RuvA_2-like"/>
</dbReference>
<dbReference type="InterPro" id="IPR051675">
    <property type="entry name" value="Endo/Exo/Phosphatase_dom_1"/>
</dbReference>
<dbReference type="PANTHER" id="PTHR21180:SF32">
    <property type="entry name" value="ENDONUCLEASE_EXONUCLEASE_PHOSPHATASE FAMILY DOMAIN-CONTAINING PROTEIN 1"/>
    <property type="match status" value="1"/>
</dbReference>